<evidence type="ECO:0000256" key="1">
    <source>
        <dbReference type="SAM" id="MobiDB-lite"/>
    </source>
</evidence>
<dbReference type="EMBL" id="LGRX02002311">
    <property type="protein sequence ID" value="KAK3284355.1"/>
    <property type="molecule type" value="Genomic_DNA"/>
</dbReference>
<gene>
    <name evidence="2" type="ORF">CYMTET_7986</name>
</gene>
<evidence type="ECO:0000313" key="3">
    <source>
        <dbReference type="Proteomes" id="UP001190700"/>
    </source>
</evidence>
<dbReference type="Proteomes" id="UP001190700">
    <property type="component" value="Unassembled WGS sequence"/>
</dbReference>
<evidence type="ECO:0000313" key="2">
    <source>
        <dbReference type="EMBL" id="KAK3284355.1"/>
    </source>
</evidence>
<name>A0AAE0GUC2_9CHLO</name>
<feature type="compositionally biased region" description="Basic residues" evidence="1">
    <location>
        <begin position="363"/>
        <end position="398"/>
    </location>
</feature>
<feature type="compositionally biased region" description="Pro residues" evidence="1">
    <location>
        <begin position="433"/>
        <end position="488"/>
    </location>
</feature>
<keyword evidence="3" id="KW-1185">Reference proteome</keyword>
<sequence>MPKIVTSSISRSSLKRPLRNPRNLLLLNALLLLGILPKICSGVSIASTASNFASSGAASIAASITSLYPFSDGTSGTCISDGGYDMYDCGNKINIKSTTSTWSNDLAYTQSLGLTSTGNSDITYITYKSSYIWLAAFESNSGNIMEYKTTGNNGADGGGSVSYGALGASSTGGYYGWYKRVYLAGNDPSINELILTTSSSWSHSASTNTDDGTHSLAGTSGVTSVFYIMWAGTAGYSYGTSVFTSVMNTFLSSCLADSSPPPPSPPPPSPSPPPPSPPPPKPPPPSTPPPSPPPPSPPPPSLPPSPPPPSPPPPSPPPPSHHLHLLPTCTAASTSTLSTPPPPPPPATITTSHHPPPPPPLHPHPHLPHRHHHHLHPTPPSHRHRHLHRLSLHHHHHLPPPPPPPTSTITTSTPTPSSSATPTPSATSTITTPTPPPPHLPHLPPPPPTSIPTSPPPASSPRLPPSPPPTSSATPPPPCPPPPPPSPPIAGARNIYSHNATITNCGGEVALAVDEDAANTFWAPAECTDSYGNWWIKFTITQHQTMLAVGLMPYGDRIHDVVDYEVYRCDSQPISSTHPISQSCTELLTMCNATVGQTTEQTCSGWGFRTVGPDFALRIKTTGGMMDPLLPSAPPYIYEGGPSLQPYIVMLPPRIRGPASRHGTGEE</sequence>
<comment type="caution">
    <text evidence="2">The sequence shown here is derived from an EMBL/GenBank/DDBJ whole genome shotgun (WGS) entry which is preliminary data.</text>
</comment>
<protein>
    <submittedName>
        <fullName evidence="2">Uncharacterized protein</fullName>
    </submittedName>
</protein>
<dbReference type="PRINTS" id="PR01217">
    <property type="entry name" value="PRICHEXTENSN"/>
</dbReference>
<feature type="region of interest" description="Disordered" evidence="1">
    <location>
        <begin position="254"/>
        <end position="493"/>
    </location>
</feature>
<feature type="compositionally biased region" description="Low complexity" evidence="1">
    <location>
        <begin position="407"/>
        <end position="432"/>
    </location>
</feature>
<reference evidence="2 3" key="1">
    <citation type="journal article" date="2015" name="Genome Biol. Evol.">
        <title>Comparative Genomics of a Bacterivorous Green Alga Reveals Evolutionary Causalities and Consequences of Phago-Mixotrophic Mode of Nutrition.</title>
        <authorList>
            <person name="Burns J.A."/>
            <person name="Paasch A."/>
            <person name="Narechania A."/>
            <person name="Kim E."/>
        </authorList>
    </citation>
    <scope>NUCLEOTIDE SEQUENCE [LARGE SCALE GENOMIC DNA]</scope>
    <source>
        <strain evidence="2 3">PLY_AMNH</strain>
    </source>
</reference>
<proteinExistence type="predicted"/>
<organism evidence="2 3">
    <name type="scientific">Cymbomonas tetramitiformis</name>
    <dbReference type="NCBI Taxonomy" id="36881"/>
    <lineage>
        <taxon>Eukaryota</taxon>
        <taxon>Viridiplantae</taxon>
        <taxon>Chlorophyta</taxon>
        <taxon>Pyramimonadophyceae</taxon>
        <taxon>Pyramimonadales</taxon>
        <taxon>Pyramimonadaceae</taxon>
        <taxon>Cymbomonas</taxon>
    </lineage>
</organism>
<feature type="compositionally biased region" description="Pro residues" evidence="1">
    <location>
        <begin position="259"/>
        <end position="320"/>
    </location>
</feature>
<dbReference type="AlphaFoldDB" id="A0AAE0GUC2"/>
<accession>A0AAE0GUC2</accession>
<feature type="compositionally biased region" description="Low complexity" evidence="1">
    <location>
        <begin position="325"/>
        <end position="338"/>
    </location>
</feature>